<dbReference type="RefSeq" id="WP_412708712.1">
    <property type="nucleotide sequence ID" value="NZ_BAABMM010000051.1"/>
</dbReference>
<evidence type="ECO:0000313" key="2">
    <source>
        <dbReference type="Proteomes" id="UP001628124"/>
    </source>
</evidence>
<accession>A0ABP9U211</accession>
<sequence>MPTAFAGDGSATISRNSIYCTPKDSLATKDWDEETVYSKPWDDALIQDVHSNIYDQELTDFRTSSQTDLSPSVPLAGALPSAIPLEYLASAPSYDDLSQAFSPIEEEQKAIEVLDRVLDGDSAYETLSDDTISEPSSEHSLEPDCSIPITPSIANASSQNQGIKTEIGGVSITIPKKKTRLIYLMLVKIMLSGMMTS</sequence>
<gene>
    <name evidence="1" type="ORF">KNCP2_14050</name>
</gene>
<proteinExistence type="predicted"/>
<dbReference type="Proteomes" id="UP001628124">
    <property type="component" value="Unassembled WGS sequence"/>
</dbReference>
<reference evidence="1 2" key="1">
    <citation type="journal article" date="2024" name="Microbiol. Immunol.">
        <title>Discovery of a novel spotted fever group Rickettsia, 'Candidatus Rickettsia kedanie,' in unfed larval chigger mites, Leptotrombidium scutellare.</title>
        <authorList>
            <person name="Ogawa M."/>
            <person name="Matsutani M."/>
            <person name="Katayama T."/>
            <person name="Takada N."/>
            <person name="Noda S."/>
            <person name="Takahashi M."/>
            <person name="Kageyama D."/>
            <person name="Hanaoka N."/>
            <person name="Ebihara H."/>
        </authorList>
    </citation>
    <scope>NUCLEOTIDE SEQUENCE [LARGE SCALE GENOMIC DNA]</scope>
    <source>
        <strain evidence="1 2">KNCP2-13</strain>
    </source>
</reference>
<protein>
    <submittedName>
        <fullName evidence="1">Uncharacterized protein</fullName>
    </submittedName>
</protein>
<evidence type="ECO:0000313" key="1">
    <source>
        <dbReference type="EMBL" id="GAA5253115.1"/>
    </source>
</evidence>
<organism evidence="1 2">
    <name type="scientific">Candidatus Rickettsia kedanie</name>
    <dbReference type="NCBI Taxonomy" id="3115352"/>
    <lineage>
        <taxon>Bacteria</taxon>
        <taxon>Pseudomonadati</taxon>
        <taxon>Pseudomonadota</taxon>
        <taxon>Alphaproteobacteria</taxon>
        <taxon>Rickettsiales</taxon>
        <taxon>Rickettsiaceae</taxon>
        <taxon>Rickettsieae</taxon>
        <taxon>Rickettsia</taxon>
        <taxon>spotted fever group</taxon>
    </lineage>
</organism>
<dbReference type="EMBL" id="BAABMM010000051">
    <property type="protein sequence ID" value="GAA5253115.1"/>
    <property type="molecule type" value="Genomic_DNA"/>
</dbReference>
<keyword evidence="2" id="KW-1185">Reference proteome</keyword>
<name>A0ABP9U211_9RICK</name>
<comment type="caution">
    <text evidence="1">The sequence shown here is derived from an EMBL/GenBank/DDBJ whole genome shotgun (WGS) entry which is preliminary data.</text>
</comment>